<evidence type="ECO:0000313" key="2">
    <source>
        <dbReference type="Proteomes" id="UP000008332"/>
    </source>
</evidence>
<name>Q220I4_ALBFT</name>
<protein>
    <submittedName>
        <fullName evidence="1">Uncharacterized protein</fullName>
    </submittedName>
</protein>
<evidence type="ECO:0000313" key="1">
    <source>
        <dbReference type="EMBL" id="ABD68569.1"/>
    </source>
</evidence>
<dbReference type="EMBL" id="CP000267">
    <property type="protein sequence ID" value="ABD68569.1"/>
    <property type="molecule type" value="Genomic_DNA"/>
</dbReference>
<dbReference type="OrthoDB" id="8904159at2"/>
<keyword evidence="2" id="KW-1185">Reference proteome</keyword>
<reference evidence="2" key="1">
    <citation type="submission" date="2006-02" db="EMBL/GenBank/DDBJ databases">
        <title>Complete sequence of chromosome of Rhodoferax ferrireducens DSM 15236.</title>
        <authorList>
            <person name="Copeland A."/>
            <person name="Lucas S."/>
            <person name="Lapidus A."/>
            <person name="Barry K."/>
            <person name="Detter J.C."/>
            <person name="Glavina del Rio T."/>
            <person name="Hammon N."/>
            <person name="Israni S."/>
            <person name="Pitluck S."/>
            <person name="Brettin T."/>
            <person name="Bruce D."/>
            <person name="Han C."/>
            <person name="Tapia R."/>
            <person name="Gilna P."/>
            <person name="Kiss H."/>
            <person name="Schmutz J."/>
            <person name="Larimer F."/>
            <person name="Land M."/>
            <person name="Kyrpides N."/>
            <person name="Ivanova N."/>
            <person name="Richardson P."/>
        </authorList>
    </citation>
    <scope>NUCLEOTIDE SEQUENCE [LARGE SCALE GENOMIC DNA]</scope>
    <source>
        <strain evidence="2">ATCC BAA-621 / DSM 15236 / T118</strain>
    </source>
</reference>
<accession>Q220I4</accession>
<dbReference type="RefSeq" id="WP_011463142.1">
    <property type="nucleotide sequence ID" value="NC_007908.1"/>
</dbReference>
<dbReference type="KEGG" id="rfr:Rfer_0819"/>
<dbReference type="Proteomes" id="UP000008332">
    <property type="component" value="Chromosome"/>
</dbReference>
<organism evidence="1 2">
    <name type="scientific">Albidiferax ferrireducens (strain ATCC BAA-621 / DSM 15236 / T118)</name>
    <name type="common">Rhodoferax ferrireducens</name>
    <dbReference type="NCBI Taxonomy" id="338969"/>
    <lineage>
        <taxon>Bacteria</taxon>
        <taxon>Pseudomonadati</taxon>
        <taxon>Pseudomonadota</taxon>
        <taxon>Betaproteobacteria</taxon>
        <taxon>Burkholderiales</taxon>
        <taxon>Comamonadaceae</taxon>
        <taxon>Rhodoferax</taxon>
    </lineage>
</organism>
<sequence>MQTVQTGSAQADWLPVAAPTVASAEPGGSASDTRISRLVGQLYECAPTAEQVPLLEHLLSPLGALARVTVAHGVFAESVFRSGWRDLQVRLADVPKVSIDHVIDLVDYVQQVSVESVDALAEKIKAWPVIASSVTSGLLVTELMQRAKLHRLVRDRDDWES</sequence>
<dbReference type="AlphaFoldDB" id="Q220I4"/>
<gene>
    <name evidence="1" type="ordered locus">Rfer_0819</name>
</gene>
<dbReference type="HOGENOM" id="CLU_1642383_0_0_4"/>
<proteinExistence type="predicted"/>